<dbReference type="GO" id="GO:0005737">
    <property type="term" value="C:cytoplasm"/>
    <property type="evidence" value="ECO:0007669"/>
    <property type="project" value="UniProtKB-SubCell"/>
</dbReference>
<evidence type="ECO:0000256" key="6">
    <source>
        <dbReference type="ARBA" id="ARBA00022741"/>
    </source>
</evidence>
<dbReference type="PROSITE" id="PS01011">
    <property type="entry name" value="FOLYLPOLYGLU_SYNT_1"/>
    <property type="match status" value="1"/>
</dbReference>
<keyword evidence="4 9" id="KW-0436">Ligase</keyword>
<dbReference type="GO" id="GO:0004326">
    <property type="term" value="F:tetrahydrofolylpolyglutamate synthase activity"/>
    <property type="evidence" value="ECO:0007669"/>
    <property type="project" value="InterPro"/>
</dbReference>
<keyword evidence="8 9" id="KW-0131">Cell cycle</keyword>
<comment type="catalytic activity">
    <reaction evidence="9 10">
        <text>UDP-N-acetyl-alpha-D-muramoyl-L-alanine + D-glutamate + ATP = UDP-N-acetyl-alpha-D-muramoyl-L-alanyl-D-glutamate + ADP + phosphate + H(+)</text>
        <dbReference type="Rhea" id="RHEA:16429"/>
        <dbReference type="ChEBI" id="CHEBI:15378"/>
        <dbReference type="ChEBI" id="CHEBI:29986"/>
        <dbReference type="ChEBI" id="CHEBI:30616"/>
        <dbReference type="ChEBI" id="CHEBI:43474"/>
        <dbReference type="ChEBI" id="CHEBI:83898"/>
        <dbReference type="ChEBI" id="CHEBI:83900"/>
        <dbReference type="ChEBI" id="CHEBI:456216"/>
        <dbReference type="EC" id="6.3.2.9"/>
    </reaction>
</comment>
<evidence type="ECO:0000259" key="13">
    <source>
        <dbReference type="Pfam" id="PF08245"/>
    </source>
</evidence>
<comment type="function">
    <text evidence="9 10">Cell wall formation. Catalyzes the addition of glutamate to the nucleotide precursor UDP-N-acetylmuramoyl-L-alanine (UMA).</text>
</comment>
<evidence type="ECO:0000256" key="11">
    <source>
        <dbReference type="SAM" id="MobiDB-lite"/>
    </source>
</evidence>
<keyword evidence="5 9" id="KW-0132">Cell division</keyword>
<keyword evidence="6 9" id="KW-0547">Nucleotide-binding</keyword>
<dbReference type="SUPFAM" id="SSF53623">
    <property type="entry name" value="MurD-like peptide ligases, catalytic domain"/>
    <property type="match status" value="1"/>
</dbReference>
<feature type="region of interest" description="Disordered" evidence="11">
    <location>
        <begin position="504"/>
        <end position="529"/>
    </location>
</feature>
<comment type="subcellular location">
    <subcellularLocation>
        <location evidence="1 9 10">Cytoplasm</location>
    </subcellularLocation>
</comment>
<dbReference type="PANTHER" id="PTHR43692:SF1">
    <property type="entry name" value="UDP-N-ACETYLMURAMOYLALANINE--D-GLUTAMATE LIGASE"/>
    <property type="match status" value="1"/>
</dbReference>
<accession>A0A0B2A1K9</accession>
<dbReference type="HAMAP" id="MF_00639">
    <property type="entry name" value="MurD"/>
    <property type="match status" value="1"/>
</dbReference>
<organism evidence="14 15">
    <name type="scientific">Microbacterium mangrovi</name>
    <dbReference type="NCBI Taxonomy" id="1348253"/>
    <lineage>
        <taxon>Bacteria</taxon>
        <taxon>Bacillati</taxon>
        <taxon>Actinomycetota</taxon>
        <taxon>Actinomycetes</taxon>
        <taxon>Micrococcales</taxon>
        <taxon>Microbacteriaceae</taxon>
        <taxon>Microbacterium</taxon>
    </lineage>
</organism>
<dbReference type="InterPro" id="IPR005762">
    <property type="entry name" value="MurD"/>
</dbReference>
<evidence type="ECO:0000259" key="12">
    <source>
        <dbReference type="Pfam" id="PF02875"/>
    </source>
</evidence>
<evidence type="ECO:0000256" key="4">
    <source>
        <dbReference type="ARBA" id="ARBA00022598"/>
    </source>
</evidence>
<evidence type="ECO:0000256" key="3">
    <source>
        <dbReference type="ARBA" id="ARBA00022490"/>
    </source>
</evidence>
<dbReference type="InterPro" id="IPR004101">
    <property type="entry name" value="Mur_ligase_C"/>
</dbReference>
<feature type="domain" description="Mur ligase C-terminal" evidence="12">
    <location>
        <begin position="357"/>
        <end position="476"/>
    </location>
</feature>
<keyword evidence="15" id="KW-1185">Reference proteome</keyword>
<dbReference type="GO" id="GO:0051301">
    <property type="term" value="P:cell division"/>
    <property type="evidence" value="ECO:0007669"/>
    <property type="project" value="UniProtKB-KW"/>
</dbReference>
<dbReference type="GO" id="GO:0009252">
    <property type="term" value="P:peptidoglycan biosynthetic process"/>
    <property type="evidence" value="ECO:0007669"/>
    <property type="project" value="UniProtKB-UniRule"/>
</dbReference>
<dbReference type="EC" id="6.3.2.9" evidence="9 10"/>
<dbReference type="GO" id="GO:0008764">
    <property type="term" value="F:UDP-N-acetylmuramoylalanine-D-glutamate ligase activity"/>
    <property type="evidence" value="ECO:0007669"/>
    <property type="project" value="UniProtKB-UniRule"/>
</dbReference>
<reference evidence="14 15" key="1">
    <citation type="submission" date="2014-11" db="EMBL/GenBank/DDBJ databases">
        <title>Genome sequence of Microbacterium mangrovi MUSC 115(T).</title>
        <authorList>
            <person name="Lee L.-H."/>
        </authorList>
    </citation>
    <scope>NUCLEOTIDE SEQUENCE [LARGE SCALE GENOMIC DNA]</scope>
    <source>
        <strain evidence="14 15">MUSC 115</strain>
    </source>
</reference>
<evidence type="ECO:0000313" key="14">
    <source>
        <dbReference type="EMBL" id="KHK96926.1"/>
    </source>
</evidence>
<dbReference type="Gene3D" id="3.40.50.720">
    <property type="entry name" value="NAD(P)-binding Rossmann-like Domain"/>
    <property type="match status" value="1"/>
</dbReference>
<dbReference type="SUPFAM" id="SSF51984">
    <property type="entry name" value="MurCD N-terminal domain"/>
    <property type="match status" value="1"/>
</dbReference>
<dbReference type="PANTHER" id="PTHR43692">
    <property type="entry name" value="UDP-N-ACETYLMURAMOYLALANINE--D-GLUTAMATE LIGASE"/>
    <property type="match status" value="1"/>
</dbReference>
<dbReference type="STRING" id="1348253.LK09_13895"/>
<dbReference type="GO" id="GO:0008360">
    <property type="term" value="P:regulation of cell shape"/>
    <property type="evidence" value="ECO:0007669"/>
    <property type="project" value="UniProtKB-KW"/>
</dbReference>
<keyword evidence="9 10" id="KW-0961">Cell wall biogenesis/degradation</keyword>
<dbReference type="EMBL" id="JTDK01000012">
    <property type="protein sequence ID" value="KHK96926.1"/>
    <property type="molecule type" value="Genomic_DNA"/>
</dbReference>
<proteinExistence type="inferred from homology"/>
<keyword evidence="3 9" id="KW-0963">Cytoplasm</keyword>
<evidence type="ECO:0000256" key="2">
    <source>
        <dbReference type="ARBA" id="ARBA00004752"/>
    </source>
</evidence>
<comment type="similarity">
    <text evidence="9">Belongs to the MurCDEF family.</text>
</comment>
<dbReference type="GO" id="GO:0005524">
    <property type="term" value="F:ATP binding"/>
    <property type="evidence" value="ECO:0007669"/>
    <property type="project" value="UniProtKB-UniRule"/>
</dbReference>
<dbReference type="Gene3D" id="3.40.1190.10">
    <property type="entry name" value="Mur-like, catalytic domain"/>
    <property type="match status" value="1"/>
</dbReference>
<comment type="caution">
    <text evidence="14">The sequence shown here is derived from an EMBL/GenBank/DDBJ whole genome shotgun (WGS) entry which is preliminary data.</text>
</comment>
<feature type="domain" description="Mur ligase central" evidence="13">
    <location>
        <begin position="140"/>
        <end position="334"/>
    </location>
</feature>
<evidence type="ECO:0000256" key="10">
    <source>
        <dbReference type="RuleBase" id="RU003664"/>
    </source>
</evidence>
<evidence type="ECO:0000256" key="7">
    <source>
        <dbReference type="ARBA" id="ARBA00022840"/>
    </source>
</evidence>
<dbReference type="InterPro" id="IPR036615">
    <property type="entry name" value="Mur_ligase_C_dom_sf"/>
</dbReference>
<dbReference type="NCBIfam" id="TIGR01087">
    <property type="entry name" value="murD"/>
    <property type="match status" value="1"/>
</dbReference>
<dbReference type="InterPro" id="IPR036565">
    <property type="entry name" value="Mur-like_cat_sf"/>
</dbReference>
<sequence>MADPPMTAPLAELNSWNADWKGLRVAVLGLSVTGFSAADTLAELGASVLVVTEGASEEYARLLPVIGADLHVGPLAEVPDALVSFAPDVVVASPGFPPHHSVIVWARQQGIALWGDVELAWRVRDKVLRADGTPADWVLITGTNGKTTTTQLTASMLVAGGLRAAPCGNIGVPVLDAVRDPAGFDVLVVELSSHQLWYLGLQHGSAQSVSPFASVCLNLADDHLEWHGSFDAYRDAKAHVYDSTRVACVYNKADDATRLMVEEADVVEGARAIGFDLGVPGPSDLGVVDGILVDRAYLADRRTSAREIATVAELAERGLAAPHIVANILAAAGLALAFDIEPAAVRDALRTFRLDPHRIEVVAVSGGITWVDDSKATNPHAAASSLAAYPGAVWVVGGLLKGVDIAELVADRGTGVRAAIVIGADREPIVSAFARHAPGVPVIEIVAGETEEVMVQVVEHAAQVARDGDVVLLAPAAASFDQFSSYADRGRRFAEAVTQRIDRQAAAADERGTGGIDAGDSDPAGGDAV</sequence>
<evidence type="ECO:0000313" key="15">
    <source>
        <dbReference type="Proteomes" id="UP000031030"/>
    </source>
</evidence>
<keyword evidence="7 9" id="KW-0067">ATP-binding</keyword>
<protein>
    <recommendedName>
        <fullName evidence="9 10">UDP-N-acetylmuramoylalanine--D-glutamate ligase</fullName>
        <ecNumber evidence="9 10">6.3.2.9</ecNumber>
    </recommendedName>
    <alternativeName>
        <fullName evidence="9">D-glutamic acid-adding enzyme</fullName>
    </alternativeName>
    <alternativeName>
        <fullName evidence="9">UDP-N-acetylmuramoyl-L-alanyl-D-glutamate synthetase</fullName>
    </alternativeName>
</protein>
<comment type="pathway">
    <text evidence="2 9 10">Cell wall biogenesis; peptidoglycan biosynthesis.</text>
</comment>
<dbReference type="Pfam" id="PF02875">
    <property type="entry name" value="Mur_ligase_C"/>
    <property type="match status" value="1"/>
</dbReference>
<evidence type="ECO:0000256" key="9">
    <source>
        <dbReference type="HAMAP-Rule" id="MF_00639"/>
    </source>
</evidence>
<dbReference type="Proteomes" id="UP000031030">
    <property type="component" value="Unassembled WGS sequence"/>
</dbReference>
<gene>
    <name evidence="9 14" type="primary">murD</name>
    <name evidence="14" type="ORF">LK09_13895</name>
</gene>
<dbReference type="InterPro" id="IPR013221">
    <property type="entry name" value="Mur_ligase_cen"/>
</dbReference>
<evidence type="ECO:0000256" key="1">
    <source>
        <dbReference type="ARBA" id="ARBA00004496"/>
    </source>
</evidence>
<keyword evidence="9 10" id="KW-0133">Cell shape</keyword>
<dbReference type="SUPFAM" id="SSF53244">
    <property type="entry name" value="MurD-like peptide ligases, peptide-binding domain"/>
    <property type="match status" value="1"/>
</dbReference>
<name>A0A0B2A1K9_9MICO</name>
<dbReference type="InterPro" id="IPR018109">
    <property type="entry name" value="Folylpolyglutamate_synth_CS"/>
</dbReference>
<feature type="binding site" evidence="9">
    <location>
        <begin position="142"/>
        <end position="148"/>
    </location>
    <ligand>
        <name>ATP</name>
        <dbReference type="ChEBI" id="CHEBI:30616"/>
    </ligand>
</feature>
<dbReference type="UniPathway" id="UPA00219"/>
<keyword evidence="9 10" id="KW-0573">Peptidoglycan synthesis</keyword>
<evidence type="ECO:0000256" key="8">
    <source>
        <dbReference type="ARBA" id="ARBA00023306"/>
    </source>
</evidence>
<evidence type="ECO:0000256" key="5">
    <source>
        <dbReference type="ARBA" id="ARBA00022618"/>
    </source>
</evidence>
<dbReference type="Pfam" id="PF08245">
    <property type="entry name" value="Mur_ligase_M"/>
    <property type="match status" value="1"/>
</dbReference>
<dbReference type="Gene3D" id="3.90.190.20">
    <property type="entry name" value="Mur ligase, C-terminal domain"/>
    <property type="match status" value="1"/>
</dbReference>
<dbReference type="GO" id="GO:0071555">
    <property type="term" value="P:cell wall organization"/>
    <property type="evidence" value="ECO:0007669"/>
    <property type="project" value="UniProtKB-KW"/>
</dbReference>
<dbReference type="AlphaFoldDB" id="A0A0B2A1K9"/>